<reference evidence="2 3" key="1">
    <citation type="journal article" date="2024" name="Science">
        <title>Giant polyketide synthase enzymes in the biosynthesis of giant marine polyether toxins.</title>
        <authorList>
            <person name="Fallon T.R."/>
            <person name="Shende V.V."/>
            <person name="Wierzbicki I.H."/>
            <person name="Pendleton A.L."/>
            <person name="Watervoot N.F."/>
            <person name="Auber R.P."/>
            <person name="Gonzalez D.J."/>
            <person name="Wisecaver J.H."/>
            <person name="Moore B.S."/>
        </authorList>
    </citation>
    <scope>NUCLEOTIDE SEQUENCE [LARGE SCALE GENOMIC DNA]</scope>
    <source>
        <strain evidence="2 3">12B1</strain>
    </source>
</reference>
<evidence type="ECO:0000313" key="2">
    <source>
        <dbReference type="EMBL" id="KAL1510689.1"/>
    </source>
</evidence>
<evidence type="ECO:0008006" key="4">
    <source>
        <dbReference type="Google" id="ProtNLM"/>
    </source>
</evidence>
<dbReference type="Proteomes" id="UP001515480">
    <property type="component" value="Unassembled WGS sequence"/>
</dbReference>
<proteinExistence type="predicted"/>
<comment type="caution">
    <text evidence="2">The sequence shown here is derived from an EMBL/GenBank/DDBJ whole genome shotgun (WGS) entry which is preliminary data.</text>
</comment>
<accession>A0AB34J1X9</accession>
<dbReference type="AlphaFoldDB" id="A0AB34J1X9"/>
<name>A0AB34J1X9_PRYPA</name>
<dbReference type="EMBL" id="JBGBPQ010000015">
    <property type="protein sequence ID" value="KAL1510689.1"/>
    <property type="molecule type" value="Genomic_DNA"/>
</dbReference>
<sequence length="239" mass="26452">MASENRTRVVDYLYSADDLRHQLLGIAYVLVMMLCLDLLVCRKLRARWMALHFCGNVVVVASSLNDVISAMDNPITSCVGRSSSELPTHVIIALHAYHLALFECSMSDVVHHVIFVGIIGSVGICFDMGGPLKNLIAFFICGLPGGLDYLMLTLVKQDLMLPVTEKTWNSRINVWIRSPGLLLCAFCVYQAVRHGPANSACAIQPHIAGFLATLLVINGQYYMQRVTGNTYRKVQQFSS</sequence>
<keyword evidence="1" id="KW-0472">Membrane</keyword>
<feature type="transmembrane region" description="Helical" evidence="1">
    <location>
        <begin position="135"/>
        <end position="154"/>
    </location>
</feature>
<keyword evidence="1" id="KW-1133">Transmembrane helix</keyword>
<keyword evidence="1" id="KW-0812">Transmembrane</keyword>
<protein>
    <recommendedName>
        <fullName evidence="4">Peptidase S54 rhomboid domain-containing protein</fullName>
    </recommendedName>
</protein>
<gene>
    <name evidence="2" type="ORF">AB1Y20_006984</name>
</gene>
<keyword evidence="3" id="KW-1185">Reference proteome</keyword>
<feature type="transmembrane region" description="Helical" evidence="1">
    <location>
        <begin position="203"/>
        <end position="223"/>
    </location>
</feature>
<feature type="transmembrane region" description="Helical" evidence="1">
    <location>
        <begin position="174"/>
        <end position="191"/>
    </location>
</feature>
<feature type="transmembrane region" description="Helical" evidence="1">
    <location>
        <begin position="109"/>
        <end position="129"/>
    </location>
</feature>
<organism evidence="2 3">
    <name type="scientific">Prymnesium parvum</name>
    <name type="common">Toxic golden alga</name>
    <dbReference type="NCBI Taxonomy" id="97485"/>
    <lineage>
        <taxon>Eukaryota</taxon>
        <taxon>Haptista</taxon>
        <taxon>Haptophyta</taxon>
        <taxon>Prymnesiophyceae</taxon>
        <taxon>Prymnesiales</taxon>
        <taxon>Prymnesiaceae</taxon>
        <taxon>Prymnesium</taxon>
    </lineage>
</organism>
<evidence type="ECO:0000256" key="1">
    <source>
        <dbReference type="SAM" id="Phobius"/>
    </source>
</evidence>
<feature type="transmembrane region" description="Helical" evidence="1">
    <location>
        <begin position="23"/>
        <end position="41"/>
    </location>
</feature>
<evidence type="ECO:0000313" key="3">
    <source>
        <dbReference type="Proteomes" id="UP001515480"/>
    </source>
</evidence>